<dbReference type="RefSeq" id="WP_023066879.1">
    <property type="nucleotide sequence ID" value="NZ_AUZM01000028.1"/>
</dbReference>
<dbReference type="OrthoDB" id="462714at2"/>
<accession>U7QKP4</accession>
<dbReference type="Proteomes" id="UP000017127">
    <property type="component" value="Unassembled WGS sequence"/>
</dbReference>
<keyword evidence="2" id="KW-1185">Reference proteome</keyword>
<reference evidence="1 2" key="1">
    <citation type="journal article" date="2013" name="Front. Microbiol.">
        <title>Comparative genomic analyses of the cyanobacterium, Lyngbya aestuarii BL J, a powerful hydrogen producer.</title>
        <authorList>
            <person name="Kothari A."/>
            <person name="Vaughn M."/>
            <person name="Garcia-Pichel F."/>
        </authorList>
    </citation>
    <scope>NUCLEOTIDE SEQUENCE [LARGE SCALE GENOMIC DNA]</scope>
    <source>
        <strain evidence="1 2">BL J</strain>
    </source>
</reference>
<evidence type="ECO:0000313" key="2">
    <source>
        <dbReference type="Proteomes" id="UP000017127"/>
    </source>
</evidence>
<comment type="caution">
    <text evidence="1">The sequence shown here is derived from an EMBL/GenBank/DDBJ whole genome shotgun (WGS) entry which is preliminary data.</text>
</comment>
<gene>
    <name evidence="1" type="ORF">M595_3096</name>
</gene>
<protein>
    <submittedName>
        <fullName evidence="1">Uncharacterized protein</fullName>
    </submittedName>
</protein>
<sequence length="90" mass="10272">MAYRFYSFQSNGQSNPDGSLCQGIIYQSFTLQSFADQKWLEIHQYVAGSARLQGTSKFIPLNFFEPQPILPKKPIIKESFQPIYASAGFR</sequence>
<organism evidence="1 2">
    <name type="scientific">Lyngbya aestuarii BL J</name>
    <dbReference type="NCBI Taxonomy" id="1348334"/>
    <lineage>
        <taxon>Bacteria</taxon>
        <taxon>Bacillati</taxon>
        <taxon>Cyanobacteriota</taxon>
        <taxon>Cyanophyceae</taxon>
        <taxon>Oscillatoriophycideae</taxon>
        <taxon>Oscillatoriales</taxon>
        <taxon>Microcoleaceae</taxon>
        <taxon>Lyngbya</taxon>
    </lineage>
</organism>
<dbReference type="AlphaFoldDB" id="U7QKP4"/>
<dbReference type="EMBL" id="AUZM01000028">
    <property type="protein sequence ID" value="ERT06981.1"/>
    <property type="molecule type" value="Genomic_DNA"/>
</dbReference>
<evidence type="ECO:0000313" key="1">
    <source>
        <dbReference type="EMBL" id="ERT06981.1"/>
    </source>
</evidence>
<proteinExistence type="predicted"/>
<name>U7QKP4_9CYAN</name>